<evidence type="ECO:0000256" key="1">
    <source>
        <dbReference type="ARBA" id="ARBA00008482"/>
    </source>
</evidence>
<dbReference type="SMART" id="SM00088">
    <property type="entry name" value="PINT"/>
    <property type="match status" value="1"/>
</dbReference>
<evidence type="ECO:0000313" key="5">
    <source>
        <dbReference type="EMBL" id="KAF7510090.1"/>
    </source>
</evidence>
<evidence type="ECO:0000259" key="4">
    <source>
        <dbReference type="PROSITE" id="PS50250"/>
    </source>
</evidence>
<keyword evidence="2" id="KW-0736">Signalosome</keyword>
<feature type="compositionally biased region" description="Basic and acidic residues" evidence="3">
    <location>
        <begin position="270"/>
        <end position="287"/>
    </location>
</feature>
<name>A0A8H7AJ70_9EURO</name>
<keyword evidence="6" id="KW-1185">Reference proteome</keyword>
<evidence type="ECO:0000256" key="3">
    <source>
        <dbReference type="SAM" id="MobiDB-lite"/>
    </source>
</evidence>
<dbReference type="InterPro" id="IPR045237">
    <property type="entry name" value="COPS7/eIF3m"/>
</dbReference>
<protein>
    <recommendedName>
        <fullName evidence="4">PCI domain-containing protein</fullName>
    </recommendedName>
</protein>
<dbReference type="PROSITE" id="PS50250">
    <property type="entry name" value="PCI"/>
    <property type="match status" value="1"/>
</dbReference>
<dbReference type="InterPro" id="IPR000717">
    <property type="entry name" value="PCI_dom"/>
</dbReference>
<dbReference type="AlphaFoldDB" id="A0A8H7AJ70"/>
<comment type="similarity">
    <text evidence="1">Belongs to the CSN7/EIF3M family. CSN7 subfamily.</text>
</comment>
<evidence type="ECO:0000256" key="2">
    <source>
        <dbReference type="ARBA" id="ARBA00022790"/>
    </source>
</evidence>
<accession>A0A8H7AJ70</accession>
<dbReference type="Pfam" id="PF01399">
    <property type="entry name" value="PCI"/>
    <property type="match status" value="1"/>
</dbReference>
<gene>
    <name evidence="5" type="ORF">GJ744_007194</name>
</gene>
<dbReference type="GO" id="GO:0008180">
    <property type="term" value="C:COP9 signalosome"/>
    <property type="evidence" value="ECO:0007669"/>
    <property type="project" value="UniProtKB-KW"/>
</dbReference>
<dbReference type="Pfam" id="PF22061">
    <property type="entry name" value="CSN7_HB_subdom"/>
    <property type="match status" value="1"/>
</dbReference>
<dbReference type="PANTHER" id="PTHR15350">
    <property type="entry name" value="COP9 SIGNALOSOME COMPLEX SUBUNIT 7/DENDRITIC CELL PROTEIN GA17"/>
    <property type="match status" value="1"/>
</dbReference>
<feature type="compositionally biased region" description="Basic residues" evidence="3">
    <location>
        <begin position="334"/>
        <end position="344"/>
    </location>
</feature>
<proteinExistence type="inferred from homology"/>
<comment type="caution">
    <text evidence="5">The sequence shown here is derived from an EMBL/GenBank/DDBJ whole genome shotgun (WGS) entry which is preliminary data.</text>
</comment>
<dbReference type="EMBL" id="JAACFV010000034">
    <property type="protein sequence ID" value="KAF7510090.1"/>
    <property type="molecule type" value="Genomic_DNA"/>
</dbReference>
<feature type="region of interest" description="Disordered" evidence="3">
    <location>
        <begin position="253"/>
        <end position="344"/>
    </location>
</feature>
<dbReference type="Proteomes" id="UP000606974">
    <property type="component" value="Unassembled WGS sequence"/>
</dbReference>
<reference evidence="5" key="1">
    <citation type="submission" date="2020-02" db="EMBL/GenBank/DDBJ databases">
        <authorList>
            <person name="Palmer J.M."/>
        </authorList>
    </citation>
    <scope>NUCLEOTIDE SEQUENCE</scope>
    <source>
        <strain evidence="5">EPUS1.4</strain>
        <tissue evidence="5">Thallus</tissue>
    </source>
</reference>
<dbReference type="PANTHER" id="PTHR15350:SF5">
    <property type="entry name" value="COP9 SIGNALOSOME COMPLEX SUBUNIT 7"/>
    <property type="match status" value="1"/>
</dbReference>
<dbReference type="OrthoDB" id="10265275at2759"/>
<feature type="domain" description="PCI" evidence="4">
    <location>
        <begin position="1"/>
        <end position="165"/>
    </location>
</feature>
<organism evidence="5 6">
    <name type="scientific">Endocarpon pusillum</name>
    <dbReference type="NCBI Taxonomy" id="364733"/>
    <lineage>
        <taxon>Eukaryota</taxon>
        <taxon>Fungi</taxon>
        <taxon>Dikarya</taxon>
        <taxon>Ascomycota</taxon>
        <taxon>Pezizomycotina</taxon>
        <taxon>Eurotiomycetes</taxon>
        <taxon>Chaetothyriomycetidae</taxon>
        <taxon>Verrucariales</taxon>
        <taxon>Verrucariaceae</taxon>
        <taxon>Endocarpon</taxon>
    </lineage>
</organism>
<evidence type="ECO:0000313" key="6">
    <source>
        <dbReference type="Proteomes" id="UP000606974"/>
    </source>
</evidence>
<sequence length="344" mass="36448">MDQAQNRALAALQPFLHLAITTKSPSPRILADFIIRATSAQGTYVFTELLQTPAIQSLRSPSAPEEFRNYYTALEIFSYGTLADYQNAPNLPTLTPQQQHKLTLLTLLSLASEPHPLTYDYLTTALLLDSAAALEALITEAIYSGLITARLSPTSSPPTVHITSVAPLRDLRPNSLPEILKVLQVWESRCSSVVGDIEAQIAGIRNNAAKRKAREMKRQEVVDTAVLSNDGTGDVGNAAGGGAGVGTGVVSGATGGAGRMTRSSVMRGGSGDENRKSKGTGNKRDLDEQQEDEEVSQWVRQASDEDGGVGVGLAKMEVDEGAGSMGKSGDGSRTAKRVLGKKGL</sequence>